<proteinExistence type="inferred from homology"/>
<evidence type="ECO:0000313" key="7">
    <source>
        <dbReference type="EMBL" id="WVX83471.1"/>
    </source>
</evidence>
<keyword evidence="3" id="KW-0520">NAD</keyword>
<organism evidence="7 8">
    <name type="scientific">Niallia oryzisoli</name>
    <dbReference type="NCBI Taxonomy" id="1737571"/>
    <lineage>
        <taxon>Bacteria</taxon>
        <taxon>Bacillati</taxon>
        <taxon>Bacillota</taxon>
        <taxon>Bacilli</taxon>
        <taxon>Bacillales</taxon>
        <taxon>Bacillaceae</taxon>
        <taxon>Niallia</taxon>
    </lineage>
</organism>
<keyword evidence="2 4" id="KW-0560">Oxidoreductase</keyword>
<keyword evidence="8" id="KW-1185">Reference proteome</keyword>
<dbReference type="Gene3D" id="3.40.50.720">
    <property type="entry name" value="NAD(P)-binding Rossmann-like Domain"/>
    <property type="match status" value="2"/>
</dbReference>
<reference evidence="7 8" key="1">
    <citation type="submission" date="2023-10" db="EMBL/GenBank/DDBJ databases">
        <title>Niallia locisalis sp.nov. isolated from a salt pond sample.</title>
        <authorList>
            <person name="Li X.-J."/>
            <person name="Dong L."/>
        </authorList>
    </citation>
    <scope>NUCLEOTIDE SEQUENCE [LARGE SCALE GENOMIC DNA]</scope>
    <source>
        <strain evidence="7 8">DSM 29761</strain>
    </source>
</reference>
<protein>
    <submittedName>
        <fullName evidence="7">Phosphoglycerate dehydrogenase</fullName>
    </submittedName>
</protein>
<gene>
    <name evidence="7" type="ORF">R4Z09_10985</name>
</gene>
<dbReference type="CDD" id="cd12172">
    <property type="entry name" value="PGDH_like_2"/>
    <property type="match status" value="1"/>
</dbReference>
<feature type="domain" description="D-isomer specific 2-hydroxyacid dehydrogenase NAD-binding" evidence="6">
    <location>
        <begin position="112"/>
        <end position="283"/>
    </location>
</feature>
<dbReference type="InterPro" id="IPR036291">
    <property type="entry name" value="NAD(P)-bd_dom_sf"/>
</dbReference>
<dbReference type="Pfam" id="PF00389">
    <property type="entry name" value="2-Hacid_dh"/>
    <property type="match status" value="1"/>
</dbReference>
<dbReference type="SUPFAM" id="SSF51735">
    <property type="entry name" value="NAD(P)-binding Rossmann-fold domains"/>
    <property type="match status" value="1"/>
</dbReference>
<sequence length="320" mass="35527">MKILFMIRDPFMNAYPKLIEEAKAIAEQVKVLCTDNGISKEELLKEVRDVAIIVVAIVKIDREVIDAAPQLKYIIKFGAGYDNIDVEYAYQKGIPVTNAPGLNAESVADHAFGLMLAASRNIPQKDQEIKSHHWELSVGHEIYGKQLGIVGFGSIGKAIAKRAVGFDMEILAFGHYKDLDAAQKWNVTFVEKEELFAACDYIIICTSLTDQNRKMVNKGLLDLMKPTAFIINISRGGLINEEDLIQALKQQKIKGAALDVFALEPPKNELTLLPNVVATSHIGGSTYESIERIGILTIQNIKRFLVNEALEYVVTPITKK</sequence>
<dbReference type="InterPro" id="IPR029753">
    <property type="entry name" value="D-isomer_DH_CS"/>
</dbReference>
<dbReference type="InterPro" id="IPR006139">
    <property type="entry name" value="D-isomer_2_OHA_DH_cat_dom"/>
</dbReference>
<dbReference type="EMBL" id="CP137640">
    <property type="protein sequence ID" value="WVX83471.1"/>
    <property type="molecule type" value="Genomic_DNA"/>
</dbReference>
<evidence type="ECO:0000256" key="4">
    <source>
        <dbReference type="RuleBase" id="RU003719"/>
    </source>
</evidence>
<evidence type="ECO:0000256" key="3">
    <source>
        <dbReference type="ARBA" id="ARBA00023027"/>
    </source>
</evidence>
<name>A0ABZ2CI45_9BACI</name>
<evidence type="ECO:0000259" key="5">
    <source>
        <dbReference type="Pfam" id="PF00389"/>
    </source>
</evidence>
<dbReference type="InterPro" id="IPR050857">
    <property type="entry name" value="D-2-hydroxyacid_DH"/>
</dbReference>
<dbReference type="SUPFAM" id="SSF52283">
    <property type="entry name" value="Formate/glycerate dehydrogenase catalytic domain-like"/>
    <property type="match status" value="1"/>
</dbReference>
<feature type="domain" description="D-isomer specific 2-hydroxyacid dehydrogenase catalytic" evidence="5">
    <location>
        <begin position="20"/>
        <end position="314"/>
    </location>
</feature>
<accession>A0ABZ2CI45</accession>
<dbReference type="PROSITE" id="PS00671">
    <property type="entry name" value="D_2_HYDROXYACID_DH_3"/>
    <property type="match status" value="1"/>
</dbReference>
<dbReference type="PANTHER" id="PTHR42789">
    <property type="entry name" value="D-ISOMER SPECIFIC 2-HYDROXYACID DEHYDROGENASE FAMILY PROTEIN (AFU_ORTHOLOGUE AFUA_6G10090)"/>
    <property type="match status" value="1"/>
</dbReference>
<evidence type="ECO:0000256" key="1">
    <source>
        <dbReference type="ARBA" id="ARBA00005854"/>
    </source>
</evidence>
<dbReference type="RefSeq" id="WP_338452355.1">
    <property type="nucleotide sequence ID" value="NZ_CP137640.1"/>
</dbReference>
<evidence type="ECO:0000313" key="8">
    <source>
        <dbReference type="Proteomes" id="UP001357223"/>
    </source>
</evidence>
<evidence type="ECO:0000256" key="2">
    <source>
        <dbReference type="ARBA" id="ARBA00023002"/>
    </source>
</evidence>
<comment type="similarity">
    <text evidence="1 4">Belongs to the D-isomer specific 2-hydroxyacid dehydrogenase family.</text>
</comment>
<evidence type="ECO:0000259" key="6">
    <source>
        <dbReference type="Pfam" id="PF02826"/>
    </source>
</evidence>
<dbReference type="InterPro" id="IPR006140">
    <property type="entry name" value="D-isomer_DH_NAD-bd"/>
</dbReference>
<dbReference type="Pfam" id="PF02826">
    <property type="entry name" value="2-Hacid_dh_C"/>
    <property type="match status" value="1"/>
</dbReference>
<dbReference type="PANTHER" id="PTHR42789:SF1">
    <property type="entry name" value="D-ISOMER SPECIFIC 2-HYDROXYACID DEHYDROGENASE FAMILY PROTEIN (AFU_ORTHOLOGUE AFUA_6G10090)"/>
    <property type="match status" value="1"/>
</dbReference>
<dbReference type="Proteomes" id="UP001357223">
    <property type="component" value="Chromosome"/>
</dbReference>